<feature type="transmembrane region" description="Helical" evidence="6">
    <location>
        <begin position="181"/>
        <end position="207"/>
    </location>
</feature>
<evidence type="ECO:0000256" key="6">
    <source>
        <dbReference type="SAM" id="Phobius"/>
    </source>
</evidence>
<dbReference type="Pfam" id="PF03631">
    <property type="entry name" value="Virul_fac_BrkB"/>
    <property type="match status" value="1"/>
</dbReference>
<dbReference type="GO" id="GO:0005886">
    <property type="term" value="C:plasma membrane"/>
    <property type="evidence" value="ECO:0007669"/>
    <property type="project" value="UniProtKB-SubCell"/>
</dbReference>
<keyword evidence="2" id="KW-1003">Cell membrane</keyword>
<feature type="transmembrane region" description="Helical" evidence="6">
    <location>
        <begin position="261"/>
        <end position="285"/>
    </location>
</feature>
<organism evidence="7 8">
    <name type="scientific">Cellulomonas bogoriensis 69B4 = DSM 16987</name>
    <dbReference type="NCBI Taxonomy" id="1386082"/>
    <lineage>
        <taxon>Bacteria</taxon>
        <taxon>Bacillati</taxon>
        <taxon>Actinomycetota</taxon>
        <taxon>Actinomycetes</taxon>
        <taxon>Micrococcales</taxon>
        <taxon>Cellulomonadaceae</taxon>
        <taxon>Cellulomonas</taxon>
    </lineage>
</organism>
<evidence type="ECO:0000256" key="2">
    <source>
        <dbReference type="ARBA" id="ARBA00022475"/>
    </source>
</evidence>
<dbReference type="RefSeq" id="WP_035059118.1">
    <property type="nucleotide sequence ID" value="NZ_AXCZ01000041.1"/>
</dbReference>
<dbReference type="EMBL" id="AXCZ01000041">
    <property type="protein sequence ID" value="KGM13481.1"/>
    <property type="molecule type" value="Genomic_DNA"/>
</dbReference>
<accession>A0A0A0BZW0</accession>
<feature type="transmembrane region" description="Helical" evidence="6">
    <location>
        <begin position="236"/>
        <end position="254"/>
    </location>
</feature>
<feature type="transmembrane region" description="Helical" evidence="6">
    <location>
        <begin position="143"/>
        <end position="161"/>
    </location>
</feature>
<feature type="transmembrane region" description="Helical" evidence="6">
    <location>
        <begin position="76"/>
        <end position="97"/>
    </location>
</feature>
<name>A0A0A0BZW0_9CELL</name>
<comment type="caution">
    <text evidence="7">The sequence shown here is derived from an EMBL/GenBank/DDBJ whole genome shotgun (WGS) entry which is preliminary data.</text>
</comment>
<dbReference type="Proteomes" id="UP000054314">
    <property type="component" value="Unassembled WGS sequence"/>
</dbReference>
<gene>
    <name evidence="7" type="ORF">N869_13680</name>
</gene>
<dbReference type="InterPro" id="IPR017039">
    <property type="entry name" value="Virul_fac_BrkB"/>
</dbReference>
<feature type="transmembrane region" description="Helical" evidence="6">
    <location>
        <begin position="305"/>
        <end position="333"/>
    </location>
</feature>
<dbReference type="AlphaFoldDB" id="A0A0A0BZW0"/>
<dbReference type="OrthoDB" id="3812359at2"/>
<evidence type="ECO:0000313" key="7">
    <source>
        <dbReference type="EMBL" id="KGM13481.1"/>
    </source>
</evidence>
<sequence>MVAAVVVVAAALAGALWFVRARRRDPRPRRDPFEGAERLAARWPVVVAGYSLTGVVVQCWRRFVEVRVTGLAAEMTYFAMISVLPLVTALGAALGFLERVVGREDVDRIEQTVVDWLAGVFDQQLTADVLAPLVRGLLRDERAGVAVGSVAIALFLASRMFRAAIRALDDAYMVPERRTLVAQWTLGLGLALGAVITLVVLLTMLVIGPLLGGGQWLAEAAGQEEAYETAWATARWPLVAVVSALFLLVLYRYGPNARNTWWGCVPGALLGTAALVLVAFGFGYYLDVAGPAAPAVGDAGEAVGVAAQTIGAVLAAVLWLWLSSIVILTGGVLNAELGRSRRARGNERPGAGSPAEVP</sequence>
<keyword evidence="4 6" id="KW-1133">Transmembrane helix</keyword>
<reference evidence="7 8" key="1">
    <citation type="submission" date="2013-08" db="EMBL/GenBank/DDBJ databases">
        <title>Genome sequencing of Cellulomonas bogoriensis 69B4.</title>
        <authorList>
            <person name="Chen F."/>
            <person name="Li Y."/>
            <person name="Wang G."/>
        </authorList>
    </citation>
    <scope>NUCLEOTIDE SEQUENCE [LARGE SCALE GENOMIC DNA]</scope>
    <source>
        <strain evidence="7 8">69B4</strain>
    </source>
</reference>
<evidence type="ECO:0000256" key="5">
    <source>
        <dbReference type="ARBA" id="ARBA00023136"/>
    </source>
</evidence>
<keyword evidence="5 6" id="KW-0472">Membrane</keyword>
<keyword evidence="8" id="KW-1185">Reference proteome</keyword>
<evidence type="ECO:0000256" key="4">
    <source>
        <dbReference type="ARBA" id="ARBA00022989"/>
    </source>
</evidence>
<comment type="subcellular location">
    <subcellularLocation>
        <location evidence="1">Cell membrane</location>
        <topology evidence="1">Multi-pass membrane protein</topology>
    </subcellularLocation>
</comment>
<protein>
    <submittedName>
        <fullName evidence="7">Uncharacterized protein</fullName>
    </submittedName>
</protein>
<evidence type="ECO:0000256" key="1">
    <source>
        <dbReference type="ARBA" id="ARBA00004651"/>
    </source>
</evidence>
<proteinExistence type="predicted"/>
<dbReference type="PANTHER" id="PTHR30213">
    <property type="entry name" value="INNER MEMBRANE PROTEIN YHJD"/>
    <property type="match status" value="1"/>
</dbReference>
<evidence type="ECO:0000256" key="3">
    <source>
        <dbReference type="ARBA" id="ARBA00022692"/>
    </source>
</evidence>
<dbReference type="PANTHER" id="PTHR30213:SF0">
    <property type="entry name" value="UPF0761 MEMBRANE PROTEIN YIHY"/>
    <property type="match status" value="1"/>
</dbReference>
<keyword evidence="3 6" id="KW-0812">Transmembrane</keyword>
<evidence type="ECO:0000313" key="8">
    <source>
        <dbReference type="Proteomes" id="UP000054314"/>
    </source>
</evidence>
<dbReference type="PIRSF" id="PIRSF035875">
    <property type="entry name" value="RNase_BN"/>
    <property type="match status" value="1"/>
</dbReference>